<proteinExistence type="predicted"/>
<organism evidence="1 2">
    <name type="scientific">Rotaria sordida</name>
    <dbReference type="NCBI Taxonomy" id="392033"/>
    <lineage>
        <taxon>Eukaryota</taxon>
        <taxon>Metazoa</taxon>
        <taxon>Spiralia</taxon>
        <taxon>Gnathifera</taxon>
        <taxon>Rotifera</taxon>
        <taxon>Eurotatoria</taxon>
        <taxon>Bdelloidea</taxon>
        <taxon>Philodinida</taxon>
        <taxon>Philodinidae</taxon>
        <taxon>Rotaria</taxon>
    </lineage>
</organism>
<comment type="caution">
    <text evidence="1">The sequence shown here is derived from an EMBL/GenBank/DDBJ whole genome shotgun (WGS) entry which is preliminary data.</text>
</comment>
<gene>
    <name evidence="1" type="ORF">RFH988_LOCUS38657</name>
</gene>
<dbReference type="OrthoDB" id="1510206at2759"/>
<dbReference type="Proteomes" id="UP000663882">
    <property type="component" value="Unassembled WGS sequence"/>
</dbReference>
<protein>
    <submittedName>
        <fullName evidence="1">Uncharacterized protein</fullName>
    </submittedName>
</protein>
<name>A0A815T0S3_9BILA</name>
<dbReference type="AlphaFoldDB" id="A0A815T0S3"/>
<reference evidence="1" key="1">
    <citation type="submission" date="2021-02" db="EMBL/GenBank/DDBJ databases">
        <authorList>
            <person name="Nowell W R."/>
        </authorList>
    </citation>
    <scope>NUCLEOTIDE SEQUENCE</scope>
</reference>
<accession>A0A815T0S3</accession>
<dbReference type="EMBL" id="CAJNOO010010391">
    <property type="protein sequence ID" value="CAF1498025.1"/>
    <property type="molecule type" value="Genomic_DNA"/>
</dbReference>
<sequence>MIATQAFIKTIKSIPTNNILGLARTIENQAKARIGKKLNADIKKISNSLFKKFKYLFSS</sequence>
<evidence type="ECO:0000313" key="1">
    <source>
        <dbReference type="EMBL" id="CAF1498025.1"/>
    </source>
</evidence>
<evidence type="ECO:0000313" key="2">
    <source>
        <dbReference type="Proteomes" id="UP000663882"/>
    </source>
</evidence>